<evidence type="ECO:0000313" key="10">
    <source>
        <dbReference type="Proteomes" id="UP000313645"/>
    </source>
</evidence>
<dbReference type="RefSeq" id="WP_131481800.1">
    <property type="nucleotide sequence ID" value="NZ_SJDL01000014.1"/>
</dbReference>
<reference evidence="9 10" key="1">
    <citation type="submission" date="2019-02" db="EMBL/GenBank/DDBJ databases">
        <title>Marinobacter halodurans sp. nov., a marine bacterium isolated from sea tidal flat.</title>
        <authorList>
            <person name="Yoo Y."/>
            <person name="Lee D.W."/>
            <person name="Kim B.S."/>
            <person name="Kim J.-J."/>
        </authorList>
    </citation>
    <scope>NUCLEOTIDE SEQUENCE [LARGE SCALE GENOMIC DNA]</scope>
    <source>
        <strain evidence="9 10">YJ-S3-2</strain>
    </source>
</reference>
<dbReference type="PANTHER" id="PTHR30026:SF20">
    <property type="entry name" value="OUTER MEMBRANE PROTEIN TOLC"/>
    <property type="match status" value="1"/>
</dbReference>
<protein>
    <recommendedName>
        <fullName evidence="11">Channel protein TolC</fullName>
    </recommendedName>
</protein>
<evidence type="ECO:0000256" key="1">
    <source>
        <dbReference type="ARBA" id="ARBA00004442"/>
    </source>
</evidence>
<dbReference type="InterPro" id="IPR003423">
    <property type="entry name" value="OMP_efflux"/>
</dbReference>
<keyword evidence="8" id="KW-0732">Signal</keyword>
<dbReference type="EMBL" id="SJDL01000014">
    <property type="protein sequence ID" value="TBW55890.1"/>
    <property type="molecule type" value="Genomic_DNA"/>
</dbReference>
<dbReference type="Gene3D" id="1.20.1600.10">
    <property type="entry name" value="Outer membrane efflux proteins (OEP)"/>
    <property type="match status" value="1"/>
</dbReference>
<keyword evidence="4" id="KW-1134">Transmembrane beta strand</keyword>
<organism evidence="9 10">
    <name type="scientific">Marinobacter halodurans</name>
    <dbReference type="NCBI Taxonomy" id="2528979"/>
    <lineage>
        <taxon>Bacteria</taxon>
        <taxon>Pseudomonadati</taxon>
        <taxon>Pseudomonadota</taxon>
        <taxon>Gammaproteobacteria</taxon>
        <taxon>Pseudomonadales</taxon>
        <taxon>Marinobacteraceae</taxon>
        <taxon>Marinobacter</taxon>
    </lineage>
</organism>
<sequence length="460" mass="50959">MKKSVLTGLIGLLAAQPALATDLIDAYEKALAYDSGIASARATYEAQQANVDVTRSQLLPKLNAYGNAQHIDSEGPRMEDSYKSYGYGVKLTQPLFRAENWFNYDASQFQSESARADYSLAQQQLILDVATAYFNVLRAEDNLTTVRAAEAAFERQYDQAQERFDVGLIAITEVYESRASYDASKSERISAESDLDIAREQLSRLIGENAGDLENLQQDFPLSRPQPTDPAAWEKIALQQNWRVQSAAYTLQANRSRLDVAKAGHYPTLDLNASYGNTKLDGINEVSPNQSTVDGTTTEGVIALQLNVPLYEGNGTEAGIRQQRAQLEASDQNLKTVRRDVSVNARSFYRTVNSNIETVNAQEQSIVSRRSALDATRAGYEVGTRNIVEVLDAERNYYESLRDYANARYDYVVNTLNLKLVAGTLSPQDLVDLNRWLSESAPGIEAIATDTKTVDPTQSR</sequence>
<feature type="signal peptide" evidence="8">
    <location>
        <begin position="1"/>
        <end position="20"/>
    </location>
</feature>
<dbReference type="PANTHER" id="PTHR30026">
    <property type="entry name" value="OUTER MEMBRANE PROTEIN TOLC"/>
    <property type="match status" value="1"/>
</dbReference>
<evidence type="ECO:0000256" key="5">
    <source>
        <dbReference type="ARBA" id="ARBA00022692"/>
    </source>
</evidence>
<comment type="similarity">
    <text evidence="2">Belongs to the outer membrane factor (OMF) (TC 1.B.17) family.</text>
</comment>
<feature type="chain" id="PRO_5045856925" description="Channel protein TolC" evidence="8">
    <location>
        <begin position="21"/>
        <end position="460"/>
    </location>
</feature>
<comment type="subcellular location">
    <subcellularLocation>
        <location evidence="1">Cell outer membrane</location>
    </subcellularLocation>
</comment>
<evidence type="ECO:0000313" key="9">
    <source>
        <dbReference type="EMBL" id="TBW55890.1"/>
    </source>
</evidence>
<keyword evidence="3" id="KW-0813">Transport</keyword>
<dbReference type="Proteomes" id="UP000313645">
    <property type="component" value="Unassembled WGS sequence"/>
</dbReference>
<accession>A0ABY1ZM48</accession>
<keyword evidence="5" id="KW-0812">Transmembrane</keyword>
<evidence type="ECO:0008006" key="11">
    <source>
        <dbReference type="Google" id="ProtNLM"/>
    </source>
</evidence>
<dbReference type="SUPFAM" id="SSF56954">
    <property type="entry name" value="Outer membrane efflux proteins (OEP)"/>
    <property type="match status" value="1"/>
</dbReference>
<dbReference type="InterPro" id="IPR051906">
    <property type="entry name" value="TolC-like"/>
</dbReference>
<evidence type="ECO:0000256" key="6">
    <source>
        <dbReference type="ARBA" id="ARBA00023136"/>
    </source>
</evidence>
<dbReference type="NCBIfam" id="TIGR01844">
    <property type="entry name" value="type_I_sec_TolC"/>
    <property type="match status" value="1"/>
</dbReference>
<evidence type="ECO:0000256" key="4">
    <source>
        <dbReference type="ARBA" id="ARBA00022452"/>
    </source>
</evidence>
<evidence type="ECO:0000256" key="3">
    <source>
        <dbReference type="ARBA" id="ARBA00022448"/>
    </source>
</evidence>
<proteinExistence type="inferred from homology"/>
<name>A0ABY1ZM48_9GAMM</name>
<evidence type="ECO:0000256" key="8">
    <source>
        <dbReference type="SAM" id="SignalP"/>
    </source>
</evidence>
<keyword evidence="7" id="KW-0998">Cell outer membrane</keyword>
<evidence type="ECO:0000256" key="7">
    <source>
        <dbReference type="ARBA" id="ARBA00023237"/>
    </source>
</evidence>
<keyword evidence="6" id="KW-0472">Membrane</keyword>
<evidence type="ECO:0000256" key="2">
    <source>
        <dbReference type="ARBA" id="ARBA00007613"/>
    </source>
</evidence>
<comment type="caution">
    <text evidence="9">The sequence shown here is derived from an EMBL/GenBank/DDBJ whole genome shotgun (WGS) entry which is preliminary data.</text>
</comment>
<dbReference type="InterPro" id="IPR010130">
    <property type="entry name" value="T1SS_OMP_TolC"/>
</dbReference>
<keyword evidence="10" id="KW-1185">Reference proteome</keyword>
<dbReference type="Pfam" id="PF02321">
    <property type="entry name" value="OEP"/>
    <property type="match status" value="2"/>
</dbReference>
<gene>
    <name evidence="9" type="ORF">EZI54_10640</name>
</gene>